<feature type="non-terminal residue" evidence="5">
    <location>
        <position position="647"/>
    </location>
</feature>
<dbReference type="PROSITE" id="PS00798">
    <property type="entry name" value="ALDOKETO_REDUCTASE_1"/>
    <property type="match status" value="1"/>
</dbReference>
<dbReference type="SUPFAM" id="SSF51430">
    <property type="entry name" value="NAD(P)-linked oxidoreductase"/>
    <property type="match status" value="1"/>
</dbReference>
<keyword evidence="1" id="KW-0560">Oxidoreductase</keyword>
<dbReference type="GO" id="GO:0016616">
    <property type="term" value="F:oxidoreductase activity, acting on the CH-OH group of donors, NAD or NADP as acceptor"/>
    <property type="evidence" value="ECO:0007669"/>
    <property type="project" value="UniProtKB-ARBA"/>
</dbReference>
<dbReference type="InterPro" id="IPR020471">
    <property type="entry name" value="AKR"/>
</dbReference>
<dbReference type="EMBL" id="CAJMWT010002846">
    <property type="protein sequence ID" value="CAE6456212.1"/>
    <property type="molecule type" value="Genomic_DNA"/>
</dbReference>
<evidence type="ECO:0000313" key="5">
    <source>
        <dbReference type="EMBL" id="CAE6456212.1"/>
    </source>
</evidence>
<feature type="domain" description="PCI" evidence="3">
    <location>
        <begin position="130"/>
        <end position="184"/>
    </location>
</feature>
<dbReference type="InterPro" id="IPR023210">
    <property type="entry name" value="NADP_OxRdtase_dom"/>
</dbReference>
<gene>
    <name evidence="5" type="ORF">RDB_LOCUS91813</name>
</gene>
<dbReference type="Pfam" id="PF22788">
    <property type="entry name" value="COP9_hel_rpt"/>
    <property type="match status" value="1"/>
</dbReference>
<dbReference type="FunFam" id="3.20.20.100:FF:000002">
    <property type="entry name" value="2,5-diketo-D-gluconic acid reductase A"/>
    <property type="match status" value="1"/>
</dbReference>
<sequence length="647" mass="71676">ISDVQYTDNLQYHYLGGCVYAALKRFKEAEDFFETTVTAPATAASAIQLEAHKKLGLVQLILYGELRNPPRYVSSAVTRVYKTQTAYLSFSKGYGVANPNEIPASDVETFTRDNNMGLLKQAIARIPYWAVHKLTKVYVSLSLTEIGQAIKISDVATVRTLIQTMITTGEIYATITPSGIVKFEDAPLQTINEVEGERLLGLARAQCLKLMELDKQIAKSKSYITAALRERDHNAADFGAAFMGEEGDYPGALGLKLRGLGGVIPTTMAEKVDHITQSQKVPKLAPSPSESKPKALARAARIFGVAAIMLLGIRAVLPSSSISHLSRAAGCGSHRKLVHDAKLRLPSHYALPSGDQIPSVALGTWKAPRGQVGNAVKTALKAGYRHIDGAWIYRNEEEVGQAIKESGIDRKDLWLTSKLWNSFHKPEDVEPVLDETLRSLQTDYLDLYLVHWPIAFKEPGPNGEIQVDHDLTENPLLTWKKLEELVAKGKIRNIGVSNFNIRRLTNLTSAPDIRIKPAVNQVELNFFNPQPELVKWSKENNILLESYSPLGSDNQVGESLKNPVVQDIAKELKITPAQVIISWHVQRGTVVLPKSVTPSRVEENLNIFKLPEEQFNKLEKAATSHPPHRVVDPGKKWGIDIFEDEKQ</sequence>
<dbReference type="Proteomes" id="UP000663843">
    <property type="component" value="Unassembled WGS sequence"/>
</dbReference>
<evidence type="ECO:0000259" key="3">
    <source>
        <dbReference type="Pfam" id="PF01399"/>
    </source>
</evidence>
<dbReference type="AlphaFoldDB" id="A0A8H3GLS2"/>
<dbReference type="PRINTS" id="PR00069">
    <property type="entry name" value="ALDKETRDTASE"/>
</dbReference>
<dbReference type="Gene3D" id="3.20.20.100">
    <property type="entry name" value="NADP-dependent oxidoreductase domain"/>
    <property type="match status" value="1"/>
</dbReference>
<accession>A0A8H3GLS2</accession>
<evidence type="ECO:0000259" key="4">
    <source>
        <dbReference type="Pfam" id="PF22788"/>
    </source>
</evidence>
<protein>
    <recommendedName>
        <fullName evidence="7">NADP-dependent oxidoreductase domain-containing protein</fullName>
    </recommendedName>
</protein>
<feature type="domain" description="NADP-dependent oxidoreductase" evidence="2">
    <location>
        <begin position="361"/>
        <end position="621"/>
    </location>
</feature>
<dbReference type="InterPro" id="IPR055089">
    <property type="entry name" value="COP9_N"/>
</dbReference>
<dbReference type="InterPro" id="IPR000717">
    <property type="entry name" value="PCI_dom"/>
</dbReference>
<dbReference type="Pfam" id="PF00248">
    <property type="entry name" value="Aldo_ket_red"/>
    <property type="match status" value="1"/>
</dbReference>
<proteinExistence type="predicted"/>
<evidence type="ECO:0008006" key="7">
    <source>
        <dbReference type="Google" id="ProtNLM"/>
    </source>
</evidence>
<feature type="domain" description="COP9 signalosome complex subunit 3 N-terminal helical repeats" evidence="4">
    <location>
        <begin position="7"/>
        <end position="77"/>
    </location>
</feature>
<evidence type="ECO:0000259" key="2">
    <source>
        <dbReference type="Pfam" id="PF00248"/>
    </source>
</evidence>
<organism evidence="5 6">
    <name type="scientific">Rhizoctonia solani</name>
    <dbReference type="NCBI Taxonomy" id="456999"/>
    <lineage>
        <taxon>Eukaryota</taxon>
        <taxon>Fungi</taxon>
        <taxon>Dikarya</taxon>
        <taxon>Basidiomycota</taxon>
        <taxon>Agaricomycotina</taxon>
        <taxon>Agaricomycetes</taxon>
        <taxon>Cantharellales</taxon>
        <taxon>Ceratobasidiaceae</taxon>
        <taxon>Rhizoctonia</taxon>
    </lineage>
</organism>
<comment type="caution">
    <text evidence="5">The sequence shown here is derived from an EMBL/GenBank/DDBJ whole genome shotgun (WGS) entry which is preliminary data.</text>
</comment>
<dbReference type="Pfam" id="PF01399">
    <property type="entry name" value="PCI"/>
    <property type="match status" value="1"/>
</dbReference>
<evidence type="ECO:0000256" key="1">
    <source>
        <dbReference type="ARBA" id="ARBA00023002"/>
    </source>
</evidence>
<dbReference type="PANTHER" id="PTHR11732">
    <property type="entry name" value="ALDO/KETO REDUCTASE"/>
    <property type="match status" value="1"/>
</dbReference>
<dbReference type="CDD" id="cd19071">
    <property type="entry name" value="AKR_AKR1-5-like"/>
    <property type="match status" value="1"/>
</dbReference>
<dbReference type="PROSITE" id="PS00062">
    <property type="entry name" value="ALDOKETO_REDUCTASE_2"/>
    <property type="match status" value="1"/>
</dbReference>
<dbReference type="InterPro" id="IPR018170">
    <property type="entry name" value="Aldo/ket_reductase_CS"/>
</dbReference>
<dbReference type="InterPro" id="IPR036812">
    <property type="entry name" value="NAD(P)_OxRdtase_dom_sf"/>
</dbReference>
<evidence type="ECO:0000313" key="6">
    <source>
        <dbReference type="Proteomes" id="UP000663843"/>
    </source>
</evidence>
<reference evidence="5" key="1">
    <citation type="submission" date="2021-01" db="EMBL/GenBank/DDBJ databases">
        <authorList>
            <person name="Kaushik A."/>
        </authorList>
    </citation>
    <scope>NUCLEOTIDE SEQUENCE</scope>
    <source>
        <strain evidence="5">AG2-2IIIB</strain>
    </source>
</reference>
<name>A0A8H3GLS2_9AGAM</name>